<evidence type="ECO:0000313" key="2">
    <source>
        <dbReference type="EMBL" id="SMG20942.1"/>
    </source>
</evidence>
<dbReference type="EMBL" id="FXAZ01000001">
    <property type="protein sequence ID" value="SMG20942.1"/>
    <property type="molecule type" value="Genomic_DNA"/>
</dbReference>
<accession>A0A1X7J0E2</accession>
<evidence type="ECO:0008006" key="4">
    <source>
        <dbReference type="Google" id="ProtNLM"/>
    </source>
</evidence>
<keyword evidence="1" id="KW-0812">Transmembrane</keyword>
<dbReference type="AlphaFoldDB" id="A0A1X7J0E2"/>
<dbReference type="NCBIfam" id="TIGR01655">
    <property type="entry name" value="yxeA_fam"/>
    <property type="match status" value="1"/>
</dbReference>
<keyword evidence="1" id="KW-0472">Membrane</keyword>
<evidence type="ECO:0000313" key="3">
    <source>
        <dbReference type="Proteomes" id="UP000193834"/>
    </source>
</evidence>
<protein>
    <recommendedName>
        <fullName evidence="4">YxeA family protein</fullName>
    </recommendedName>
</protein>
<dbReference type="RefSeq" id="WP_085493254.1">
    <property type="nucleotide sequence ID" value="NZ_FXAZ01000001.1"/>
</dbReference>
<dbReference type="PANTHER" id="PTHR36433">
    <property type="entry name" value="HYPOTHETICAL CYTOSOLIC PROTEIN"/>
    <property type="match status" value="1"/>
</dbReference>
<sequence>MKPIKVIVYAVLIISIVLGALFVTKIDFSKLKKQMNTSDMYVVVTENGQEETIQFEDKDSIIRYNYVQSAYDKNGAAKKITFSANKNLRLNAILLVKVQELQDKEGYYLIGSYEEVQVDQVPDKTKEKLGL</sequence>
<dbReference type="STRING" id="1852522.SAMN06295960_1066"/>
<dbReference type="SUPFAM" id="SSF159121">
    <property type="entry name" value="BC4932-like"/>
    <property type="match status" value="1"/>
</dbReference>
<dbReference type="OrthoDB" id="2622687at2"/>
<dbReference type="PANTHER" id="PTHR36433:SF2">
    <property type="entry name" value="YXEA FAMILY PROTEIN"/>
    <property type="match status" value="1"/>
</dbReference>
<dbReference type="InterPro" id="IPR006542">
    <property type="entry name" value="DUF1093"/>
</dbReference>
<keyword evidence="1" id="KW-1133">Transmembrane helix</keyword>
<gene>
    <name evidence="2" type="ORF">SAMN06295960_1066</name>
</gene>
<dbReference type="InterPro" id="IPR036166">
    <property type="entry name" value="YxeA-like_sf"/>
</dbReference>
<reference evidence="2 3" key="1">
    <citation type="submission" date="2017-04" db="EMBL/GenBank/DDBJ databases">
        <authorList>
            <person name="Afonso C.L."/>
            <person name="Miller P.J."/>
            <person name="Scott M.A."/>
            <person name="Spackman E."/>
            <person name="Goraichik I."/>
            <person name="Dimitrov K.M."/>
            <person name="Suarez D.L."/>
            <person name="Swayne D.E."/>
        </authorList>
    </citation>
    <scope>NUCLEOTIDE SEQUENCE [LARGE SCALE GENOMIC DNA]</scope>
    <source>
        <strain evidence="2 3">11</strain>
    </source>
</reference>
<dbReference type="Pfam" id="PF06486">
    <property type="entry name" value="DUF1093"/>
    <property type="match status" value="1"/>
</dbReference>
<dbReference type="Gene3D" id="2.40.50.480">
    <property type="match status" value="1"/>
</dbReference>
<dbReference type="Proteomes" id="UP000193834">
    <property type="component" value="Unassembled WGS sequence"/>
</dbReference>
<organism evidence="2 3">
    <name type="scientific">Paenibacillus aquistagni</name>
    <dbReference type="NCBI Taxonomy" id="1852522"/>
    <lineage>
        <taxon>Bacteria</taxon>
        <taxon>Bacillati</taxon>
        <taxon>Bacillota</taxon>
        <taxon>Bacilli</taxon>
        <taxon>Bacillales</taxon>
        <taxon>Paenibacillaceae</taxon>
        <taxon>Paenibacillus</taxon>
    </lineage>
</organism>
<feature type="transmembrane region" description="Helical" evidence="1">
    <location>
        <begin position="6"/>
        <end position="24"/>
    </location>
</feature>
<keyword evidence="3" id="KW-1185">Reference proteome</keyword>
<proteinExistence type="predicted"/>
<name>A0A1X7J0E2_9BACL</name>
<evidence type="ECO:0000256" key="1">
    <source>
        <dbReference type="SAM" id="Phobius"/>
    </source>
</evidence>